<name>A0ABS9WYL3_9GAMM</name>
<reference evidence="2" key="1">
    <citation type="submission" date="2022-01" db="EMBL/GenBank/DDBJ databases">
        <title>Colwellia maritima, isolated from seawater.</title>
        <authorList>
            <person name="Kristyanto S."/>
            <person name="Jung J."/>
            <person name="Jeon C.O."/>
        </authorList>
    </citation>
    <scope>NUCLEOTIDE SEQUENCE</scope>
    <source>
        <strain evidence="2">MSW7</strain>
    </source>
</reference>
<evidence type="ECO:0000256" key="1">
    <source>
        <dbReference type="SAM" id="Phobius"/>
    </source>
</evidence>
<evidence type="ECO:0000313" key="3">
    <source>
        <dbReference type="Proteomes" id="UP001139646"/>
    </source>
</evidence>
<gene>
    <name evidence="2" type="ORF">L3081_06320</name>
</gene>
<proteinExistence type="predicted"/>
<accession>A0ABS9WYL3</accession>
<feature type="transmembrane region" description="Helical" evidence="1">
    <location>
        <begin position="38"/>
        <end position="61"/>
    </location>
</feature>
<comment type="caution">
    <text evidence="2">The sequence shown here is derived from an EMBL/GenBank/DDBJ whole genome shotgun (WGS) entry which is preliminary data.</text>
</comment>
<keyword evidence="3" id="KW-1185">Reference proteome</keyword>
<dbReference type="EMBL" id="JAKKSL010000001">
    <property type="protein sequence ID" value="MCI2283083.1"/>
    <property type="molecule type" value="Genomic_DNA"/>
</dbReference>
<dbReference type="RefSeq" id="WP_242284259.1">
    <property type="nucleotide sequence ID" value="NZ_JAKKSL010000001.1"/>
</dbReference>
<sequence>MTDYKKSDKSGEAETIVSDFHMEEDDHFSFSDYKVEDWLAFILFWLLAITVFAQFMSRYIFESPLGFGLKK</sequence>
<dbReference type="Proteomes" id="UP001139646">
    <property type="component" value="Unassembled WGS sequence"/>
</dbReference>
<keyword evidence="1" id="KW-0812">Transmembrane</keyword>
<evidence type="ECO:0000313" key="2">
    <source>
        <dbReference type="EMBL" id="MCI2283083.1"/>
    </source>
</evidence>
<keyword evidence="1" id="KW-0472">Membrane</keyword>
<keyword evidence="1" id="KW-1133">Transmembrane helix</keyword>
<organism evidence="2 3">
    <name type="scientific">Colwellia maritima</name>
    <dbReference type="NCBI Taxonomy" id="2912588"/>
    <lineage>
        <taxon>Bacteria</taxon>
        <taxon>Pseudomonadati</taxon>
        <taxon>Pseudomonadota</taxon>
        <taxon>Gammaproteobacteria</taxon>
        <taxon>Alteromonadales</taxon>
        <taxon>Colwelliaceae</taxon>
        <taxon>Colwellia</taxon>
    </lineage>
</organism>
<protein>
    <submittedName>
        <fullName evidence="2">Uncharacterized protein</fullName>
    </submittedName>
</protein>